<comment type="caution">
    <text evidence="8">The sequence shown here is derived from an EMBL/GenBank/DDBJ whole genome shotgun (WGS) entry which is preliminary data.</text>
</comment>
<keyword evidence="4 6" id="KW-0233">DNA recombination</keyword>
<gene>
    <name evidence="6" type="primary">ruvA</name>
    <name evidence="8" type="ORF">CO009_00155</name>
</gene>
<reference evidence="9" key="1">
    <citation type="submission" date="2017-09" db="EMBL/GenBank/DDBJ databases">
        <title>Depth-based differentiation of microbial function through sediment-hosted aquifers and enrichment of novel symbionts in the deep terrestrial subsurface.</title>
        <authorList>
            <person name="Probst A.J."/>
            <person name="Ladd B."/>
            <person name="Jarett J.K."/>
            <person name="Geller-Mcgrath D.E."/>
            <person name="Sieber C.M.K."/>
            <person name="Emerson J.B."/>
            <person name="Anantharaman K."/>
            <person name="Thomas B.C."/>
            <person name="Malmstrom R."/>
            <person name="Stieglmeier M."/>
            <person name="Klingl A."/>
            <person name="Woyke T."/>
            <person name="Ryan C.M."/>
            <person name="Banfield J.F."/>
        </authorList>
    </citation>
    <scope>NUCLEOTIDE SEQUENCE [LARGE SCALE GENOMIC DNA]</scope>
</reference>
<evidence type="ECO:0000256" key="4">
    <source>
        <dbReference type="ARBA" id="ARBA00023172"/>
    </source>
</evidence>
<dbReference type="GO" id="GO:0005524">
    <property type="term" value="F:ATP binding"/>
    <property type="evidence" value="ECO:0007669"/>
    <property type="project" value="InterPro"/>
</dbReference>
<feature type="domain" description="Helix-hairpin-helix DNA-binding motif class 1" evidence="7">
    <location>
        <begin position="107"/>
        <end position="126"/>
    </location>
</feature>
<dbReference type="AlphaFoldDB" id="A0A2M8GKT9"/>
<keyword evidence="1 6" id="KW-0963">Cytoplasm</keyword>
<evidence type="ECO:0000256" key="1">
    <source>
        <dbReference type="ARBA" id="ARBA00022490"/>
    </source>
</evidence>
<dbReference type="SMART" id="SM00278">
    <property type="entry name" value="HhH1"/>
    <property type="match status" value="2"/>
</dbReference>
<dbReference type="InterPro" id="IPR010994">
    <property type="entry name" value="RuvA_2-like"/>
</dbReference>
<keyword evidence="5 6" id="KW-0234">DNA repair</keyword>
<keyword evidence="3 6" id="KW-0238">DNA-binding</keyword>
<evidence type="ECO:0000313" key="8">
    <source>
        <dbReference type="EMBL" id="PJC81170.1"/>
    </source>
</evidence>
<dbReference type="InterPro" id="IPR012340">
    <property type="entry name" value="NA-bd_OB-fold"/>
</dbReference>
<comment type="subcellular location">
    <subcellularLocation>
        <location evidence="6">Cytoplasm</location>
    </subcellularLocation>
</comment>
<comment type="caution">
    <text evidence="6">Lacks conserved residue(s) required for the propagation of feature annotation.</text>
</comment>
<organism evidence="8 9">
    <name type="scientific">Candidatus Shapirobacteria bacterium CG_4_8_14_3_um_filter_35_11</name>
    <dbReference type="NCBI Taxonomy" id="1974874"/>
    <lineage>
        <taxon>Bacteria</taxon>
        <taxon>Candidatus Shapironibacteriota</taxon>
    </lineage>
</organism>
<evidence type="ECO:0000256" key="5">
    <source>
        <dbReference type="ARBA" id="ARBA00023204"/>
    </source>
</evidence>
<dbReference type="EMBL" id="PFQM01000003">
    <property type="protein sequence ID" value="PJC81170.1"/>
    <property type="molecule type" value="Genomic_DNA"/>
</dbReference>
<dbReference type="HAMAP" id="MF_00031">
    <property type="entry name" value="DNA_HJ_migration_RuvA"/>
    <property type="match status" value="1"/>
</dbReference>
<comment type="function">
    <text evidence="6">The RuvA-RuvB-RuvC complex processes Holliday junction (HJ) DNA during genetic recombination and DNA repair, while the RuvA-RuvB complex plays an important role in the rescue of blocked DNA replication forks via replication fork reversal (RFR). RuvA specifically binds to HJ cruciform DNA, conferring on it an open structure. The RuvB hexamer acts as an ATP-dependent pump, pulling dsDNA into and through the RuvAB complex. HJ branch migration allows RuvC to scan DNA until it finds its consensus sequence, where it cleaves and resolves the cruciform DNA.</text>
</comment>
<comment type="similarity">
    <text evidence="6">Belongs to the RuvA family.</text>
</comment>
<dbReference type="NCBIfam" id="TIGR00084">
    <property type="entry name" value="ruvA"/>
    <property type="match status" value="1"/>
</dbReference>
<dbReference type="InterPro" id="IPR013849">
    <property type="entry name" value="DNA_helicase_Holl-junc_RuvA_I"/>
</dbReference>
<proteinExistence type="inferred from homology"/>
<dbReference type="Gene3D" id="1.10.150.20">
    <property type="entry name" value="5' to 3' exonuclease, C-terminal subdomain"/>
    <property type="match status" value="1"/>
</dbReference>
<keyword evidence="2 6" id="KW-0227">DNA damage</keyword>
<evidence type="ECO:0000256" key="3">
    <source>
        <dbReference type="ARBA" id="ARBA00023125"/>
    </source>
</evidence>
<dbReference type="GO" id="GO:0048476">
    <property type="term" value="C:Holliday junction resolvase complex"/>
    <property type="evidence" value="ECO:0007669"/>
    <property type="project" value="UniProtKB-UniRule"/>
</dbReference>
<name>A0A2M8GKT9_9BACT</name>
<evidence type="ECO:0000256" key="6">
    <source>
        <dbReference type="HAMAP-Rule" id="MF_00031"/>
    </source>
</evidence>
<dbReference type="GO" id="GO:0006310">
    <property type="term" value="P:DNA recombination"/>
    <property type="evidence" value="ECO:0007669"/>
    <property type="project" value="UniProtKB-UniRule"/>
</dbReference>
<dbReference type="InterPro" id="IPR000085">
    <property type="entry name" value="RuvA"/>
</dbReference>
<sequence length="226" mass="24368">MISSLKGNISRIFGNYIEIEVNGVGYLVYFVGAHGNAPVQSGCGEISVGAHGNAPVQSGCGEISVGAHGNAPVHIGCEIKLYIHMAVSENDISLYGFEKYEDLDLFKMLITVSGVGSRTAAGILAEKNSLDIIKAIGGADVDFFKKIKGIGLKTAQRIIVDLKSKIGGLGELDLRDNLPLLEDDLVLSLQQLGFERKEIENVTAKLPKDLEKLEEKLEWCLLNLGR</sequence>
<dbReference type="Pfam" id="PF14520">
    <property type="entry name" value="HHH_5"/>
    <property type="match status" value="1"/>
</dbReference>
<comment type="subunit">
    <text evidence="6">Homotetramer. Forms an RuvA(8)-RuvB(12)-Holliday junction (HJ) complex. HJ DNA is sandwiched between 2 RuvA tetramers; dsDNA enters through RuvA and exits via RuvB. An RuvB hexamer assembles on each DNA strand where it exits the tetramer. Each RuvB hexamer is contacted by two RuvA subunits (via domain III) on 2 adjacent RuvB subunits; this complex drives branch migration. In the full resolvosome a probable DNA-RuvA(4)-RuvB(12)-RuvC(2) complex forms which resolves the HJ.</text>
</comment>
<evidence type="ECO:0000313" key="9">
    <source>
        <dbReference type="Proteomes" id="UP000228960"/>
    </source>
</evidence>
<comment type="domain">
    <text evidence="6">Has three domains with a flexible linker between the domains II and III and assumes an 'L' shape. Domain III is highly mobile and contacts RuvB.</text>
</comment>
<dbReference type="SUPFAM" id="SSF47781">
    <property type="entry name" value="RuvA domain 2-like"/>
    <property type="match status" value="1"/>
</dbReference>
<evidence type="ECO:0000259" key="7">
    <source>
        <dbReference type="SMART" id="SM00278"/>
    </source>
</evidence>
<accession>A0A2M8GKT9</accession>
<dbReference type="GO" id="GO:0000400">
    <property type="term" value="F:four-way junction DNA binding"/>
    <property type="evidence" value="ECO:0007669"/>
    <property type="project" value="UniProtKB-UniRule"/>
</dbReference>
<dbReference type="InterPro" id="IPR003583">
    <property type="entry name" value="Hlx-hairpin-Hlx_DNA-bd_motif"/>
</dbReference>
<dbReference type="Gene3D" id="2.40.50.140">
    <property type="entry name" value="Nucleic acid-binding proteins"/>
    <property type="match status" value="1"/>
</dbReference>
<dbReference type="Proteomes" id="UP000228960">
    <property type="component" value="Unassembled WGS sequence"/>
</dbReference>
<dbReference type="GO" id="GO:0009378">
    <property type="term" value="F:four-way junction helicase activity"/>
    <property type="evidence" value="ECO:0007669"/>
    <property type="project" value="InterPro"/>
</dbReference>
<protein>
    <recommendedName>
        <fullName evidence="6">Holliday junction branch migration complex subunit RuvA</fullName>
    </recommendedName>
</protein>
<evidence type="ECO:0000256" key="2">
    <source>
        <dbReference type="ARBA" id="ARBA00022763"/>
    </source>
</evidence>
<dbReference type="Pfam" id="PF01330">
    <property type="entry name" value="RuvA_N"/>
    <property type="match status" value="1"/>
</dbReference>
<dbReference type="GO" id="GO:0006281">
    <property type="term" value="P:DNA repair"/>
    <property type="evidence" value="ECO:0007669"/>
    <property type="project" value="UniProtKB-UniRule"/>
</dbReference>
<dbReference type="GO" id="GO:0005737">
    <property type="term" value="C:cytoplasm"/>
    <property type="evidence" value="ECO:0007669"/>
    <property type="project" value="UniProtKB-SubCell"/>
</dbReference>
<feature type="region of interest" description="Domain III" evidence="6">
    <location>
        <begin position="183"/>
        <end position="226"/>
    </location>
</feature>
<feature type="domain" description="Helix-hairpin-helix DNA-binding motif class 1" evidence="7">
    <location>
        <begin position="142"/>
        <end position="161"/>
    </location>
</feature>